<keyword evidence="3" id="KW-0949">S-adenosyl-L-methionine</keyword>
<dbReference type="GO" id="GO:0046983">
    <property type="term" value="F:protein dimerization activity"/>
    <property type="evidence" value="ECO:0007669"/>
    <property type="project" value="InterPro"/>
</dbReference>
<accession>A0AAW1GPP8</accession>
<keyword evidence="2" id="KW-0808">Transferase</keyword>
<feature type="active site" description="Proton acceptor" evidence="4">
    <location>
        <position position="260"/>
    </location>
</feature>
<evidence type="ECO:0000259" key="6">
    <source>
        <dbReference type="Pfam" id="PF08100"/>
    </source>
</evidence>
<dbReference type="InterPro" id="IPR001077">
    <property type="entry name" value="COMT_C"/>
</dbReference>
<evidence type="ECO:0000256" key="3">
    <source>
        <dbReference type="ARBA" id="ARBA00022691"/>
    </source>
</evidence>
<evidence type="ECO:0000256" key="2">
    <source>
        <dbReference type="ARBA" id="ARBA00022679"/>
    </source>
</evidence>
<evidence type="ECO:0000313" key="7">
    <source>
        <dbReference type="EMBL" id="KAK9665509.1"/>
    </source>
</evidence>
<dbReference type="FunFam" id="3.40.50.150:FF:000061">
    <property type="entry name" value="Caffeic acid O-methyltransferase"/>
    <property type="match status" value="1"/>
</dbReference>
<dbReference type="Proteomes" id="UP001443914">
    <property type="component" value="Unassembled WGS sequence"/>
</dbReference>
<dbReference type="Gene3D" id="3.40.50.150">
    <property type="entry name" value="Vaccinia Virus protein VP39"/>
    <property type="match status" value="1"/>
</dbReference>
<dbReference type="GO" id="GO:0008171">
    <property type="term" value="F:O-methyltransferase activity"/>
    <property type="evidence" value="ECO:0007669"/>
    <property type="project" value="InterPro"/>
</dbReference>
<evidence type="ECO:0000256" key="4">
    <source>
        <dbReference type="PIRSR" id="PIRSR005739-1"/>
    </source>
</evidence>
<dbReference type="PIRSF" id="PIRSF005739">
    <property type="entry name" value="O-mtase"/>
    <property type="match status" value="1"/>
</dbReference>
<evidence type="ECO:0000259" key="5">
    <source>
        <dbReference type="Pfam" id="PF00891"/>
    </source>
</evidence>
<keyword evidence="8" id="KW-1185">Reference proteome</keyword>
<dbReference type="InterPro" id="IPR036390">
    <property type="entry name" value="WH_DNA-bd_sf"/>
</dbReference>
<organism evidence="7 8">
    <name type="scientific">Saponaria officinalis</name>
    <name type="common">Common soapwort</name>
    <name type="synonym">Lychnis saponaria</name>
    <dbReference type="NCBI Taxonomy" id="3572"/>
    <lineage>
        <taxon>Eukaryota</taxon>
        <taxon>Viridiplantae</taxon>
        <taxon>Streptophyta</taxon>
        <taxon>Embryophyta</taxon>
        <taxon>Tracheophyta</taxon>
        <taxon>Spermatophyta</taxon>
        <taxon>Magnoliopsida</taxon>
        <taxon>eudicotyledons</taxon>
        <taxon>Gunneridae</taxon>
        <taxon>Pentapetalae</taxon>
        <taxon>Caryophyllales</taxon>
        <taxon>Caryophyllaceae</taxon>
        <taxon>Caryophylleae</taxon>
        <taxon>Saponaria</taxon>
    </lineage>
</organism>
<dbReference type="PROSITE" id="PS51683">
    <property type="entry name" value="SAM_OMT_II"/>
    <property type="match status" value="1"/>
</dbReference>
<dbReference type="EMBL" id="JBDFQZ010000014">
    <property type="protein sequence ID" value="KAK9665509.1"/>
    <property type="molecule type" value="Genomic_DNA"/>
</dbReference>
<protein>
    <submittedName>
        <fullName evidence="7">Uncharacterized protein</fullName>
    </submittedName>
</protein>
<dbReference type="SUPFAM" id="SSF46785">
    <property type="entry name" value="Winged helix' DNA-binding domain"/>
    <property type="match status" value="1"/>
</dbReference>
<dbReference type="Pfam" id="PF00891">
    <property type="entry name" value="Methyltransf_2"/>
    <property type="match status" value="1"/>
</dbReference>
<dbReference type="InterPro" id="IPR012967">
    <property type="entry name" value="COMT_dimerisation"/>
</dbReference>
<dbReference type="Pfam" id="PF08100">
    <property type="entry name" value="Dimerisation"/>
    <property type="match status" value="1"/>
</dbReference>
<proteinExistence type="predicted"/>
<name>A0AAW1GPP8_SAPOF</name>
<dbReference type="Gene3D" id="1.10.10.10">
    <property type="entry name" value="Winged helix-like DNA-binding domain superfamily/Winged helix DNA-binding domain"/>
    <property type="match status" value="1"/>
</dbReference>
<evidence type="ECO:0000256" key="1">
    <source>
        <dbReference type="ARBA" id="ARBA00022603"/>
    </source>
</evidence>
<dbReference type="InterPro" id="IPR036388">
    <property type="entry name" value="WH-like_DNA-bd_sf"/>
</dbReference>
<dbReference type="SUPFAM" id="SSF53335">
    <property type="entry name" value="S-adenosyl-L-methionine-dependent methyltransferases"/>
    <property type="match status" value="1"/>
</dbReference>
<gene>
    <name evidence="7" type="ORF">RND81_14G116500</name>
</gene>
<feature type="domain" description="O-methyltransferase C-terminal" evidence="5">
    <location>
        <begin position="131"/>
        <end position="335"/>
    </location>
</feature>
<dbReference type="FunFam" id="1.10.10.10:FF:000357">
    <property type="entry name" value="Caffeic acid 3-O-methyltransferase"/>
    <property type="match status" value="1"/>
</dbReference>
<comment type="caution">
    <text evidence="7">The sequence shown here is derived from an EMBL/GenBank/DDBJ whole genome shotgun (WGS) entry which is preliminary data.</text>
</comment>
<evidence type="ECO:0000313" key="8">
    <source>
        <dbReference type="Proteomes" id="UP001443914"/>
    </source>
</evidence>
<reference evidence="7" key="1">
    <citation type="submission" date="2024-03" db="EMBL/GenBank/DDBJ databases">
        <title>WGS assembly of Saponaria officinalis var. Norfolk2.</title>
        <authorList>
            <person name="Jenkins J."/>
            <person name="Shu S."/>
            <person name="Grimwood J."/>
            <person name="Barry K."/>
            <person name="Goodstein D."/>
            <person name="Schmutz J."/>
            <person name="Leebens-Mack J."/>
            <person name="Osbourn A."/>
        </authorList>
    </citation>
    <scope>NUCLEOTIDE SEQUENCE [LARGE SCALE GENOMIC DNA]</scope>
    <source>
        <strain evidence="7">JIC</strain>
    </source>
</reference>
<keyword evidence="1" id="KW-0489">Methyltransferase</keyword>
<dbReference type="InterPro" id="IPR016461">
    <property type="entry name" value="COMT-like"/>
</dbReference>
<dbReference type="PANTHER" id="PTHR11746">
    <property type="entry name" value="O-METHYLTRANSFERASE"/>
    <property type="match status" value="1"/>
</dbReference>
<dbReference type="AlphaFoldDB" id="A0AAW1GPP8"/>
<feature type="domain" description="O-methyltransferase dimerisation" evidence="6">
    <location>
        <begin position="15"/>
        <end position="108"/>
    </location>
</feature>
<dbReference type="InterPro" id="IPR029063">
    <property type="entry name" value="SAM-dependent_MTases_sf"/>
</dbReference>
<dbReference type="GO" id="GO:0032259">
    <property type="term" value="P:methylation"/>
    <property type="evidence" value="ECO:0007669"/>
    <property type="project" value="UniProtKB-KW"/>
</dbReference>
<sequence>MNQNSDEAASLAMCLATWSVPSMVLKAVLELKILDIIKKHGPGSKLSAAQIVTQLPTSATNPEVVVVLDRMLRLLASFPVLTCSVRDGPDGRPERVYGLGPACDFLTENEDGVSFAAFALLIQDKVILDSWSHLKDAILGGGVPFDQTHGMNIFEYLNTDSRFRNVFYNGMKHHSTIVTKKILDIYQGFEGTSTLVDVGGATGDTISLIVAKYPSIKGVNFDLPHVIDKAPSHRGVEHVAGDMYVQIPNADAIFMKWTFHTTSDEQCIKMLRNCHAALPENGKVIVCEYIVPEVPEMNYSANTAFIFDAIMFAVPGGKERTEQEYRDLGEKAGFSSFQVVCSACDTWIMEFLKCDSIIATDH</sequence>